<keyword evidence="3" id="KW-0813">Transport</keyword>
<accession>B3PEK7</accession>
<feature type="transmembrane region" description="Helical" evidence="7">
    <location>
        <begin position="355"/>
        <end position="376"/>
    </location>
</feature>
<feature type="transmembrane region" description="Helical" evidence="7">
    <location>
        <begin position="12"/>
        <end position="36"/>
    </location>
</feature>
<evidence type="ECO:0000256" key="7">
    <source>
        <dbReference type="SAM" id="Phobius"/>
    </source>
</evidence>
<evidence type="ECO:0000256" key="3">
    <source>
        <dbReference type="ARBA" id="ARBA00022448"/>
    </source>
</evidence>
<keyword evidence="4 7" id="KW-0812">Transmembrane</keyword>
<dbReference type="GO" id="GO:0005886">
    <property type="term" value="C:plasma membrane"/>
    <property type="evidence" value="ECO:0007669"/>
    <property type="project" value="TreeGrafter"/>
</dbReference>
<dbReference type="CDD" id="cd13136">
    <property type="entry name" value="MATE_DinF_like"/>
    <property type="match status" value="1"/>
</dbReference>
<dbReference type="Pfam" id="PF01554">
    <property type="entry name" value="MatE"/>
    <property type="match status" value="2"/>
</dbReference>
<dbReference type="EMBL" id="CP000934">
    <property type="protein sequence ID" value="ACE85764.1"/>
    <property type="molecule type" value="Genomic_DNA"/>
</dbReference>
<dbReference type="KEGG" id="cja:CJA_3309"/>
<name>B3PEK7_CELJU</name>
<dbReference type="InterPro" id="IPR050222">
    <property type="entry name" value="MATE_MdtK"/>
</dbReference>
<feature type="transmembrane region" description="Helical" evidence="7">
    <location>
        <begin position="319"/>
        <end position="343"/>
    </location>
</feature>
<evidence type="ECO:0000256" key="5">
    <source>
        <dbReference type="ARBA" id="ARBA00022989"/>
    </source>
</evidence>
<feature type="transmembrane region" description="Helical" evidence="7">
    <location>
        <begin position="388"/>
        <end position="404"/>
    </location>
</feature>
<keyword evidence="9" id="KW-1185">Reference proteome</keyword>
<evidence type="ECO:0000313" key="8">
    <source>
        <dbReference type="EMBL" id="ACE85764.1"/>
    </source>
</evidence>
<feature type="transmembrane region" description="Helical" evidence="7">
    <location>
        <begin position="410"/>
        <end position="431"/>
    </location>
</feature>
<reference evidence="8 9" key="1">
    <citation type="journal article" date="2008" name="J. Bacteriol.">
        <title>Insights into plant cell wall degradation from the genome sequence of the soil bacterium Cellvibrio japonicus.</title>
        <authorList>
            <person name="Deboy R.T."/>
            <person name="Mongodin E.F."/>
            <person name="Fouts D.E."/>
            <person name="Tailford L.E."/>
            <person name="Khouri H."/>
            <person name="Emerson J.B."/>
            <person name="Mohamoud Y."/>
            <person name="Watkins K."/>
            <person name="Henrissat B."/>
            <person name="Gilbert H.J."/>
            <person name="Nelson K.E."/>
        </authorList>
    </citation>
    <scope>NUCLEOTIDE SEQUENCE [LARGE SCALE GENOMIC DNA]</scope>
    <source>
        <strain evidence="8 9">Ueda107</strain>
    </source>
</reference>
<keyword evidence="5 7" id="KW-1133">Transmembrane helix</keyword>
<comment type="similarity">
    <text evidence="2">Belongs to the multi antimicrobial extrusion (MATE) (TC 2.A.66.1) family.</text>
</comment>
<evidence type="ECO:0000256" key="4">
    <source>
        <dbReference type="ARBA" id="ARBA00022692"/>
    </source>
</evidence>
<feature type="transmembrane region" description="Helical" evidence="7">
    <location>
        <begin position="167"/>
        <end position="190"/>
    </location>
</feature>
<dbReference type="GO" id="GO:0015297">
    <property type="term" value="F:antiporter activity"/>
    <property type="evidence" value="ECO:0007669"/>
    <property type="project" value="InterPro"/>
</dbReference>
<dbReference type="InterPro" id="IPR002528">
    <property type="entry name" value="MATE_fam"/>
</dbReference>
<evidence type="ECO:0000256" key="2">
    <source>
        <dbReference type="ARBA" id="ARBA00010199"/>
    </source>
</evidence>
<dbReference type="HOGENOM" id="CLU_012893_16_0_6"/>
<dbReference type="OrthoDB" id="9789527at2"/>
<evidence type="ECO:0000256" key="1">
    <source>
        <dbReference type="ARBA" id="ARBA00004141"/>
    </source>
</evidence>
<feature type="transmembrane region" description="Helical" evidence="7">
    <location>
        <begin position="278"/>
        <end position="298"/>
    </location>
</feature>
<dbReference type="Proteomes" id="UP000001036">
    <property type="component" value="Chromosome"/>
</dbReference>
<evidence type="ECO:0000256" key="6">
    <source>
        <dbReference type="ARBA" id="ARBA00023136"/>
    </source>
</evidence>
<organism evidence="8 9">
    <name type="scientific">Cellvibrio japonicus (strain Ueda107)</name>
    <name type="common">Pseudomonas fluorescens subsp. cellulosa</name>
    <dbReference type="NCBI Taxonomy" id="498211"/>
    <lineage>
        <taxon>Bacteria</taxon>
        <taxon>Pseudomonadati</taxon>
        <taxon>Pseudomonadota</taxon>
        <taxon>Gammaproteobacteria</taxon>
        <taxon>Cellvibrionales</taxon>
        <taxon>Cellvibrionaceae</taxon>
        <taxon>Cellvibrio</taxon>
    </lineage>
</organism>
<feature type="transmembrane region" description="Helical" evidence="7">
    <location>
        <begin position="196"/>
        <end position="217"/>
    </location>
</feature>
<dbReference type="AlphaFoldDB" id="B3PEK7"/>
<feature type="transmembrane region" description="Helical" evidence="7">
    <location>
        <begin position="92"/>
        <end position="114"/>
    </location>
</feature>
<feature type="transmembrane region" description="Helical" evidence="7">
    <location>
        <begin position="42"/>
        <end position="62"/>
    </location>
</feature>
<proteinExistence type="inferred from homology"/>
<dbReference type="GO" id="GO:0042910">
    <property type="term" value="F:xenobiotic transmembrane transporter activity"/>
    <property type="evidence" value="ECO:0007669"/>
    <property type="project" value="InterPro"/>
</dbReference>
<comment type="subcellular location">
    <subcellularLocation>
        <location evidence="1">Membrane</location>
        <topology evidence="1">Multi-pass membrane protein</topology>
    </subcellularLocation>
</comment>
<dbReference type="NCBIfam" id="TIGR00797">
    <property type="entry name" value="matE"/>
    <property type="match status" value="1"/>
</dbReference>
<dbReference type="eggNOG" id="COG0534">
    <property type="taxonomic scope" value="Bacteria"/>
</dbReference>
<gene>
    <name evidence="8" type="ordered locus">CJA_3309</name>
</gene>
<dbReference type="STRING" id="498211.CJA_3309"/>
<keyword evidence="6 7" id="KW-0472">Membrane</keyword>
<feature type="transmembrane region" description="Helical" evidence="7">
    <location>
        <begin position="134"/>
        <end position="155"/>
    </location>
</feature>
<dbReference type="PANTHER" id="PTHR43298">
    <property type="entry name" value="MULTIDRUG RESISTANCE PROTEIN NORM-RELATED"/>
    <property type="match status" value="1"/>
</dbReference>
<evidence type="ECO:0000313" key="9">
    <source>
        <dbReference type="Proteomes" id="UP000001036"/>
    </source>
</evidence>
<protein>
    <submittedName>
        <fullName evidence="8">MATE efflux family protein</fullName>
    </submittedName>
</protein>
<dbReference type="PANTHER" id="PTHR43298:SF2">
    <property type="entry name" value="FMN_FAD EXPORTER YEEO-RELATED"/>
    <property type="match status" value="1"/>
</dbReference>
<sequence length="439" mass="47544">MTPIPTSHSAILRMAIPIILANAATPLLGLVDTAVISHGGSLVDLGGIALGALVFSFVYWGFGFLRMGTSGFTAQAAGAGDDEEVRAAFARALFMGVAIGVLLLFLQVPLRYFALWLLSASESVEQQFVLYWDWRIWGAPAVLANYAVMGALIGLGKTRVLLGLQLLLNGVNLGLDVLFVMGFGWGIQGIALGTLIAEWLCFLVGFKVLLDVLGIGLRESSWPWARIRHARALLDTLNTNTDIMWRTLCLLAGFGWFVNQSAVFGDVTLAANHVLLQFISLSAFFLDGYAFALESLVGRAIGARNRTLFDRVIRVATELSAITALGLAALVFFVGPYAIGWLTPDAQVQAAAQRFLPLAALYVLCSFVAFQLDGIFIGATQSRAMRNTAVYSLLVFLGLSYWWVAIGANQGLWCAFIAYVIARAVFMGLYLPRLRQAKT</sequence>
<dbReference type="InterPro" id="IPR044644">
    <property type="entry name" value="DinF-like"/>
</dbReference>
<dbReference type="RefSeq" id="WP_012488885.1">
    <property type="nucleotide sequence ID" value="NC_010995.1"/>
</dbReference>